<protein>
    <recommendedName>
        <fullName evidence="4">Ricin B lectin domain-containing protein</fullName>
    </recommendedName>
</protein>
<dbReference type="Pfam" id="PF00652">
    <property type="entry name" value="Ricin_B_lectin"/>
    <property type="match status" value="2"/>
</dbReference>
<feature type="domain" description="Ricin B lectin" evidence="4">
    <location>
        <begin position="30"/>
        <end position="166"/>
    </location>
</feature>
<sequence length="476" mass="53033">MSNILYLIVFTGFFPTAASQVNCVNPIEIGEVRVLKSQRCIDISGDSGTGNVMTFRCDSLDDQQLVMCDDGTIRNVKSNNCFSAGTTGIGNVISTTCVLFPKIPEYQKWKYGKSITFKDRGGIWQEAREIINMKSGKCLDVAGIQGNGNIGTYSCTGEPDQYFYFRSRGKLLAHGRLVVQKSRLCLDVAGYQGGRGPHGNNVLIYNCEKAADQFFSFYENGELVNEKSRLCLDVSGIDGSGNVIMYDCEGTYDQMWSQPRQFCDGDYCSFMNKASEKCLDVSGNQASRGSNVLTYSCDGAPDQRFKWESGDWLTPTADWHMVGCNQNGQVTQEISNEISYSTTESETSTVEITAAIEAETLFGSVSLSASTSYSLSKEWTRSQSQTRAITFTCENYDSGKPFVRGCMWQLEVTTKERHAENAMRWTPQIVKCTRNQGQPKCPPFTRCMDEDCTRCEELLASRAALNKRFLLNLNEK</sequence>
<dbReference type="PANTHER" id="PTHR11675">
    <property type="entry name" value="N-ACETYLGALACTOSAMINYLTRANSFERASE"/>
    <property type="match status" value="1"/>
</dbReference>
<feature type="chain" id="PRO_5002861726" description="Ricin B lectin domain-containing protein" evidence="3">
    <location>
        <begin position="20"/>
        <end position="476"/>
    </location>
</feature>
<accession>B7T136</accession>
<dbReference type="SUPFAM" id="SSF111265">
    <property type="entry name" value="Hemolytic lectin CEL-III, C-terminal domain"/>
    <property type="match status" value="1"/>
</dbReference>
<dbReference type="EMBL" id="EU863776">
    <property type="protein sequence ID" value="ACJ64656.1"/>
    <property type="molecule type" value="mRNA"/>
</dbReference>
<dbReference type="PROSITE" id="PS50231">
    <property type="entry name" value="RICIN_B_LECTIN"/>
    <property type="match status" value="3"/>
</dbReference>
<dbReference type="CAZy" id="CBM13">
    <property type="family name" value="Carbohydrate-Binding Module Family 13"/>
</dbReference>
<name>B7T136_ACRMI</name>
<evidence type="ECO:0000313" key="5">
    <source>
        <dbReference type="EMBL" id="ACJ64656.1"/>
    </source>
</evidence>
<evidence type="ECO:0000256" key="3">
    <source>
        <dbReference type="SAM" id="SignalP"/>
    </source>
</evidence>
<dbReference type="InterPro" id="IPR000772">
    <property type="entry name" value="Ricin_B_lectin"/>
</dbReference>
<dbReference type="Gene3D" id="3.30.1750.10">
    <property type="entry name" value="Hemolytic lectin CEL-III, C-terminal domain"/>
    <property type="match status" value="1"/>
</dbReference>
<dbReference type="SMART" id="SM00458">
    <property type="entry name" value="RICIN"/>
    <property type="match status" value="2"/>
</dbReference>
<organism evidence="5">
    <name type="scientific">Acropora millepora</name>
    <name type="common">Staghorn coral</name>
    <name type="synonym">Heteropora millepora</name>
    <dbReference type="NCBI Taxonomy" id="45264"/>
    <lineage>
        <taxon>Eukaryota</taxon>
        <taxon>Metazoa</taxon>
        <taxon>Cnidaria</taxon>
        <taxon>Anthozoa</taxon>
        <taxon>Hexacorallia</taxon>
        <taxon>Scleractinia</taxon>
        <taxon>Astrocoeniina</taxon>
        <taxon>Acroporidae</taxon>
        <taxon>Acropora</taxon>
    </lineage>
</organism>
<dbReference type="InterPro" id="IPR035992">
    <property type="entry name" value="Ricin_B-like_lectins"/>
</dbReference>
<keyword evidence="1" id="KW-0430">Lectin</keyword>
<dbReference type="GO" id="GO:0004653">
    <property type="term" value="F:polypeptide N-acetylgalactosaminyltransferase activity"/>
    <property type="evidence" value="ECO:0007669"/>
    <property type="project" value="TreeGrafter"/>
</dbReference>
<dbReference type="SUPFAM" id="SSF50370">
    <property type="entry name" value="Ricin B-like lectins"/>
    <property type="match status" value="3"/>
</dbReference>
<dbReference type="InterPro" id="IPR028988">
    <property type="entry name" value="CEL-III_C_sf"/>
</dbReference>
<keyword evidence="3" id="KW-0732">Signal</keyword>
<dbReference type="GO" id="GO:0030246">
    <property type="term" value="F:carbohydrate binding"/>
    <property type="evidence" value="ECO:0007669"/>
    <property type="project" value="UniProtKB-KW"/>
</dbReference>
<feature type="signal peptide" evidence="3">
    <location>
        <begin position="1"/>
        <end position="19"/>
    </location>
</feature>
<feature type="domain" description="Ricin B lectin" evidence="4">
    <location>
        <begin position="175"/>
        <end position="308"/>
    </location>
</feature>
<evidence type="ECO:0000256" key="1">
    <source>
        <dbReference type="ARBA" id="ARBA00022734"/>
    </source>
</evidence>
<dbReference type="CDD" id="cd23420">
    <property type="entry name" value="beta-trefoil_Ricin_CELIII-like_rpt2"/>
    <property type="match status" value="1"/>
</dbReference>
<dbReference type="AlphaFoldDB" id="B7T136"/>
<evidence type="ECO:0000259" key="4">
    <source>
        <dbReference type="SMART" id="SM00458"/>
    </source>
</evidence>
<proteinExistence type="evidence at transcript level"/>
<keyword evidence="2" id="KW-1015">Disulfide bond</keyword>
<evidence type="ECO:0000256" key="2">
    <source>
        <dbReference type="ARBA" id="ARBA00023157"/>
    </source>
</evidence>
<dbReference type="Gene3D" id="2.80.10.50">
    <property type="match status" value="2"/>
</dbReference>
<dbReference type="PANTHER" id="PTHR11675:SF126">
    <property type="entry name" value="RICIN B LECTIN DOMAIN-CONTAINING PROTEIN"/>
    <property type="match status" value="1"/>
</dbReference>
<dbReference type="GO" id="GO:0006493">
    <property type="term" value="P:protein O-linked glycosylation"/>
    <property type="evidence" value="ECO:0007669"/>
    <property type="project" value="TreeGrafter"/>
</dbReference>
<reference evidence="5" key="1">
    <citation type="journal article" date="2008" name="BMC Genomics">
        <title>Microarray analysis identifies candidate genes for key roles in coral development.</title>
        <authorList>
            <person name="Grasso L.C."/>
            <person name="Maindonald J."/>
            <person name="Rudd S."/>
            <person name="Hayward D.C."/>
            <person name="Saint R."/>
            <person name="Miller D.J."/>
            <person name="Ball E.E."/>
        </authorList>
    </citation>
    <scope>NUCLEOTIDE SEQUENCE</scope>
</reference>
<dbReference type="OrthoDB" id="5970504at2759"/>